<keyword evidence="1" id="KW-1133">Transmembrane helix</keyword>
<dbReference type="EMBL" id="JAJGCB010000006">
    <property type="protein sequence ID" value="KAJ8992080.1"/>
    <property type="molecule type" value="Genomic_DNA"/>
</dbReference>
<feature type="transmembrane region" description="Helical" evidence="1">
    <location>
        <begin position="291"/>
        <end position="313"/>
    </location>
</feature>
<dbReference type="Proteomes" id="UP001161757">
    <property type="component" value="Unassembled WGS sequence"/>
</dbReference>
<evidence type="ECO:0000313" key="3">
    <source>
        <dbReference type="EMBL" id="KAJ8992080.1"/>
    </source>
</evidence>
<feature type="domain" description="Acyltransferase 3" evidence="2">
    <location>
        <begin position="7"/>
        <end position="352"/>
    </location>
</feature>
<protein>
    <recommendedName>
        <fullName evidence="2">Acyltransferase 3 domain-containing protein</fullName>
    </recommendedName>
</protein>
<sequence length="366" mass="40895">MNALNQSFFMGSFVFLSGWFSRSAICRSLQRRESSHFMKVRIYRLLIPAVFFTLFIDPLMDVLMVAFGPNGAAWHRTMPRFLILSGSIFWDSWVKLAGIKGPVWYTVLLAIFDTVALFLTHLTETSYLMITQRSASTILKLWMAVIILSFTVRQAWPVGAVFGPLNLQPAFLPQYIFAYGLGQASETVHDPCAFLLFHVQKRPASRLICALALSTISLGVIVYIPAAFASVEMPPLDIDSITGGLTFTALLYAVWNEASFAMILPCLLSTFSKYFNDPWVVNERRGRPLNLARYSYAALLLHPPVSLIVELYLDHLMGCHGVNPSRIPASFGPLLWTLLTGCVNVVASWFAAVLLVEYVPLVGRII</sequence>
<keyword evidence="1" id="KW-0812">Transmembrane</keyword>
<feature type="transmembrane region" description="Helical" evidence="1">
    <location>
        <begin position="333"/>
        <end position="356"/>
    </location>
</feature>
<feature type="transmembrane region" description="Helical" evidence="1">
    <location>
        <begin position="6"/>
        <end position="25"/>
    </location>
</feature>
<name>A0AAN6EY42_EXODE</name>
<dbReference type="Pfam" id="PF01757">
    <property type="entry name" value="Acyl_transf_3"/>
    <property type="match status" value="1"/>
</dbReference>
<feature type="transmembrane region" description="Helical" evidence="1">
    <location>
        <begin position="209"/>
        <end position="229"/>
    </location>
</feature>
<dbReference type="PANTHER" id="PTHR36927:SF4">
    <property type="entry name" value="BLR5718 PROTEIN"/>
    <property type="match status" value="1"/>
</dbReference>
<dbReference type="PANTHER" id="PTHR36927">
    <property type="entry name" value="BLR4337 PROTEIN"/>
    <property type="match status" value="1"/>
</dbReference>
<proteinExistence type="predicted"/>
<evidence type="ECO:0000313" key="4">
    <source>
        <dbReference type="Proteomes" id="UP001161757"/>
    </source>
</evidence>
<feature type="transmembrane region" description="Helical" evidence="1">
    <location>
        <begin position="103"/>
        <end position="123"/>
    </location>
</feature>
<organism evidence="3 4">
    <name type="scientific">Exophiala dermatitidis</name>
    <name type="common">Black yeast-like fungus</name>
    <name type="synonym">Wangiella dermatitidis</name>
    <dbReference type="NCBI Taxonomy" id="5970"/>
    <lineage>
        <taxon>Eukaryota</taxon>
        <taxon>Fungi</taxon>
        <taxon>Dikarya</taxon>
        <taxon>Ascomycota</taxon>
        <taxon>Pezizomycotina</taxon>
        <taxon>Eurotiomycetes</taxon>
        <taxon>Chaetothyriomycetidae</taxon>
        <taxon>Chaetothyriales</taxon>
        <taxon>Herpotrichiellaceae</taxon>
        <taxon>Exophiala</taxon>
    </lineage>
</organism>
<gene>
    <name evidence="3" type="ORF">HRR80_003977</name>
</gene>
<dbReference type="InterPro" id="IPR050623">
    <property type="entry name" value="Glucan_succinyl_AcylTrfase"/>
</dbReference>
<dbReference type="InterPro" id="IPR002656">
    <property type="entry name" value="Acyl_transf_3_dom"/>
</dbReference>
<dbReference type="AlphaFoldDB" id="A0AAN6EY42"/>
<reference evidence="3" key="1">
    <citation type="submission" date="2023-01" db="EMBL/GenBank/DDBJ databases">
        <title>Exophiala dermititidis isolated from Cystic Fibrosis Patient.</title>
        <authorList>
            <person name="Kurbessoian T."/>
            <person name="Crocker A."/>
            <person name="Murante D."/>
            <person name="Hogan D.A."/>
            <person name="Stajich J.E."/>
        </authorList>
    </citation>
    <scope>NUCLEOTIDE SEQUENCE</scope>
    <source>
        <strain evidence="3">Ex8</strain>
    </source>
</reference>
<comment type="caution">
    <text evidence="3">The sequence shown here is derived from an EMBL/GenBank/DDBJ whole genome shotgun (WGS) entry which is preliminary data.</text>
</comment>
<evidence type="ECO:0000256" key="1">
    <source>
        <dbReference type="SAM" id="Phobius"/>
    </source>
</evidence>
<feature type="transmembrane region" description="Helical" evidence="1">
    <location>
        <begin position="45"/>
        <end position="68"/>
    </location>
</feature>
<dbReference type="GO" id="GO:0016747">
    <property type="term" value="F:acyltransferase activity, transferring groups other than amino-acyl groups"/>
    <property type="evidence" value="ECO:0007669"/>
    <property type="project" value="InterPro"/>
</dbReference>
<accession>A0AAN6EY42</accession>
<evidence type="ECO:0000259" key="2">
    <source>
        <dbReference type="Pfam" id="PF01757"/>
    </source>
</evidence>
<keyword evidence="1" id="KW-0472">Membrane</keyword>
<feature type="transmembrane region" description="Helical" evidence="1">
    <location>
        <begin position="249"/>
        <end position="271"/>
    </location>
</feature>